<dbReference type="SUPFAM" id="SSF51735">
    <property type="entry name" value="NAD(P)-binding Rossmann-fold domains"/>
    <property type="match status" value="1"/>
</dbReference>
<dbReference type="GO" id="GO:0055041">
    <property type="term" value="F:cyclopentanol dehydrogenase activity"/>
    <property type="evidence" value="ECO:0007669"/>
    <property type="project" value="UniProtKB-EC"/>
</dbReference>
<dbReference type="Pfam" id="PF13561">
    <property type="entry name" value="adh_short_C2"/>
    <property type="match status" value="1"/>
</dbReference>
<proteinExistence type="predicted"/>
<sequence length="254" mass="26564">MSAQSPLVVVTGAGGGIGRATCLLLAARGYSLLISDLCADPLEDTRLALEDRGTSVASVHGDVSTPEVRAELARLIEQRGGELAGLVNNAGVISGLPITETTDEVWDHLMGVNAKAMFFLIKDLLPYLRRAKGSVVNLSSTAGLVAFPSMPAYVASKTACVGLTRALAMDLADHEIRVNAVCPATIDTPMPRAYLSGVPEAARGDAEKAFFARNLIKRFGTPDEVASAICYLLSPDSSFVTGVAFPVDGGVTAW</sequence>
<dbReference type="PANTHER" id="PTHR43975:SF2">
    <property type="entry name" value="EG:BACR7A4.14 PROTEIN-RELATED"/>
    <property type="match status" value="1"/>
</dbReference>
<dbReference type="PANTHER" id="PTHR43975">
    <property type="entry name" value="ZGC:101858"/>
    <property type="match status" value="1"/>
</dbReference>
<dbReference type="Proteomes" id="UP000254978">
    <property type="component" value="Unassembled WGS sequence"/>
</dbReference>
<dbReference type="RefSeq" id="WP_115279329.1">
    <property type="nucleotide sequence ID" value="NZ_AP022600.1"/>
</dbReference>
<dbReference type="OrthoDB" id="7064009at2"/>
<dbReference type="PRINTS" id="PR00080">
    <property type="entry name" value="SDRFAMILY"/>
</dbReference>
<protein>
    <submittedName>
        <fullName evidence="3">Dehydrogenase of uncharacterized specificity, short-chain alcohol dehydrogenase like protein</fullName>
        <ecNumber evidence="3">1.1.1.163</ecNumber>
    </submittedName>
</protein>
<dbReference type="CDD" id="cd05233">
    <property type="entry name" value="SDR_c"/>
    <property type="match status" value="1"/>
</dbReference>
<dbReference type="PRINTS" id="PR00081">
    <property type="entry name" value="GDHRDH"/>
</dbReference>
<keyword evidence="4" id="KW-1185">Reference proteome</keyword>
<dbReference type="InterPro" id="IPR036291">
    <property type="entry name" value="NAD(P)-bd_dom_sf"/>
</dbReference>
<evidence type="ECO:0000259" key="2">
    <source>
        <dbReference type="SMART" id="SM00822"/>
    </source>
</evidence>
<evidence type="ECO:0000313" key="4">
    <source>
        <dbReference type="Proteomes" id="UP000254978"/>
    </source>
</evidence>
<gene>
    <name evidence="3" type="primary">cpnA_4</name>
    <name evidence="3" type="ORF">NCTC10821_03550</name>
</gene>
<dbReference type="InterPro" id="IPR002347">
    <property type="entry name" value="SDR_fam"/>
</dbReference>
<evidence type="ECO:0000313" key="3">
    <source>
        <dbReference type="EMBL" id="STZ60012.1"/>
    </source>
</evidence>
<dbReference type="FunFam" id="3.40.50.720:FF:000084">
    <property type="entry name" value="Short-chain dehydrogenase reductase"/>
    <property type="match status" value="1"/>
</dbReference>
<dbReference type="SMART" id="SM00822">
    <property type="entry name" value="PKS_KR"/>
    <property type="match status" value="1"/>
</dbReference>
<dbReference type="Gene3D" id="3.40.50.720">
    <property type="entry name" value="NAD(P)-binding Rossmann-like Domain"/>
    <property type="match status" value="1"/>
</dbReference>
<organism evidence="3 4">
    <name type="scientific">Mycolicibacterium tokaiense</name>
    <dbReference type="NCBI Taxonomy" id="39695"/>
    <lineage>
        <taxon>Bacteria</taxon>
        <taxon>Bacillati</taxon>
        <taxon>Actinomycetota</taxon>
        <taxon>Actinomycetes</taxon>
        <taxon>Mycobacteriales</taxon>
        <taxon>Mycobacteriaceae</taxon>
        <taxon>Mycolicibacterium</taxon>
    </lineage>
</organism>
<reference evidence="3 4" key="1">
    <citation type="submission" date="2018-06" db="EMBL/GenBank/DDBJ databases">
        <authorList>
            <consortium name="Pathogen Informatics"/>
            <person name="Doyle S."/>
        </authorList>
    </citation>
    <scope>NUCLEOTIDE SEQUENCE [LARGE SCALE GENOMIC DNA]</scope>
    <source>
        <strain evidence="3 4">NCTC10821</strain>
    </source>
</reference>
<accession>A0A378TGR9</accession>
<evidence type="ECO:0000256" key="1">
    <source>
        <dbReference type="ARBA" id="ARBA00023002"/>
    </source>
</evidence>
<dbReference type="AlphaFoldDB" id="A0A378TGR9"/>
<name>A0A378TGR9_9MYCO</name>
<keyword evidence="1 3" id="KW-0560">Oxidoreductase</keyword>
<dbReference type="EMBL" id="UGQT01000001">
    <property type="protein sequence ID" value="STZ60012.1"/>
    <property type="molecule type" value="Genomic_DNA"/>
</dbReference>
<dbReference type="EC" id="1.1.1.163" evidence="3"/>
<feature type="domain" description="Ketoreductase" evidence="2">
    <location>
        <begin position="6"/>
        <end position="175"/>
    </location>
</feature>
<dbReference type="InterPro" id="IPR057326">
    <property type="entry name" value="KR_dom"/>
</dbReference>